<accession>A0A286BQ85</accession>
<keyword evidence="2" id="KW-1185">Reference proteome</keyword>
<dbReference type="Proteomes" id="UP000219271">
    <property type="component" value="Unassembled WGS sequence"/>
</dbReference>
<proteinExistence type="predicted"/>
<dbReference type="EMBL" id="OCMY01000001">
    <property type="protein sequence ID" value="SOD36317.1"/>
    <property type="molecule type" value="Genomic_DNA"/>
</dbReference>
<dbReference type="InterPro" id="IPR017734">
    <property type="entry name" value="T6SS_SciN"/>
</dbReference>
<protein>
    <submittedName>
        <fullName evidence="1">Type VI secretion system protein VasD</fullName>
    </submittedName>
</protein>
<dbReference type="RefSeq" id="WP_097094633.1">
    <property type="nucleotide sequence ID" value="NZ_OCMY01000001.1"/>
</dbReference>
<dbReference type="OrthoDB" id="5471061at2"/>
<evidence type="ECO:0000313" key="2">
    <source>
        <dbReference type="Proteomes" id="UP000219271"/>
    </source>
</evidence>
<gene>
    <name evidence="1" type="ORF">SAMN06273570_0727</name>
</gene>
<reference evidence="2" key="1">
    <citation type="submission" date="2017-09" db="EMBL/GenBank/DDBJ databases">
        <authorList>
            <person name="Varghese N."/>
            <person name="Submissions S."/>
        </authorList>
    </citation>
    <scope>NUCLEOTIDE SEQUENCE [LARGE SCALE GENOMIC DNA]</scope>
    <source>
        <strain evidence="2">JKS000234</strain>
    </source>
</reference>
<dbReference type="AlphaFoldDB" id="A0A286BQ85"/>
<dbReference type="Gene3D" id="2.60.40.4150">
    <property type="entry name" value="Type VI secretion system, lipoprotein SciN"/>
    <property type="match status" value="1"/>
</dbReference>
<dbReference type="PROSITE" id="PS51257">
    <property type="entry name" value="PROKAR_LIPOPROTEIN"/>
    <property type="match status" value="1"/>
</dbReference>
<dbReference type="PANTHER" id="PTHR37625:SF4">
    <property type="entry name" value="OUTER MEMBRANE LIPOPROTEIN"/>
    <property type="match status" value="1"/>
</dbReference>
<dbReference type="Pfam" id="PF12790">
    <property type="entry name" value="T6SS-SciN"/>
    <property type="match status" value="1"/>
</dbReference>
<name>A0A286BQ85_9GAMM</name>
<dbReference type="NCBIfam" id="TIGR03352">
    <property type="entry name" value="VI_chp_3"/>
    <property type="match status" value="1"/>
</dbReference>
<dbReference type="PANTHER" id="PTHR37625">
    <property type="entry name" value="OUTER MEMBRANE LIPOPROTEIN-RELATED"/>
    <property type="match status" value="1"/>
</dbReference>
<organism evidence="1 2">
    <name type="scientific">Candidatus Pantoea floridensis</name>
    <dbReference type="NCBI Taxonomy" id="1938870"/>
    <lineage>
        <taxon>Bacteria</taxon>
        <taxon>Pseudomonadati</taxon>
        <taxon>Pseudomonadota</taxon>
        <taxon>Gammaproteobacteria</taxon>
        <taxon>Enterobacterales</taxon>
        <taxon>Erwiniaceae</taxon>
        <taxon>Pantoea</taxon>
    </lineage>
</organism>
<dbReference type="InterPro" id="IPR038706">
    <property type="entry name" value="Type_VI_SciN-like_sf"/>
</dbReference>
<evidence type="ECO:0000313" key="1">
    <source>
        <dbReference type="EMBL" id="SOD36317.1"/>
    </source>
</evidence>
<sequence>MITKIMHHAAASHRRWLTMLIILSMTSMLTSCQSTPNNDSSAHTESVKITFDASNTINKNDAGEANPLRITVYQLNQQQAFMASDFITLTESRDPELTSQISLIYDTMIVPGEKKDKVIETPKNVTALGVITAYRDISDSEWKVLYIIPEKPKRSWFQRYFKRDKVWQPHIQVRMNNLTTSVKPVN</sequence>